<gene>
    <name evidence="2" type="ORF">GRI38_06665</name>
</gene>
<dbReference type="OrthoDB" id="7425634at2"/>
<accession>A0A844ZEP5</accession>
<keyword evidence="3" id="KW-1185">Reference proteome</keyword>
<feature type="chain" id="PRO_5032560762" evidence="1">
    <location>
        <begin position="26"/>
        <end position="221"/>
    </location>
</feature>
<evidence type="ECO:0000256" key="1">
    <source>
        <dbReference type="SAM" id="SignalP"/>
    </source>
</evidence>
<evidence type="ECO:0000313" key="2">
    <source>
        <dbReference type="EMBL" id="MXO85712.1"/>
    </source>
</evidence>
<dbReference type="Proteomes" id="UP000433104">
    <property type="component" value="Unassembled WGS sequence"/>
</dbReference>
<proteinExistence type="predicted"/>
<name>A0A844ZEP5_9SPHN</name>
<evidence type="ECO:0000313" key="3">
    <source>
        <dbReference type="Proteomes" id="UP000433104"/>
    </source>
</evidence>
<keyword evidence="1" id="KW-0732">Signal</keyword>
<dbReference type="EMBL" id="WTYW01000001">
    <property type="protein sequence ID" value="MXO85712.1"/>
    <property type="molecule type" value="Genomic_DNA"/>
</dbReference>
<dbReference type="InterPro" id="IPR019619">
    <property type="entry name" value="DUF2490"/>
</dbReference>
<sequence>MTALFRPICISACLTASALSVPASAADEGFELWTEPSVSTDLDEDTGIQFQTSQRFRDADDGRVDTYVFRLWLHQKMSSTFTLSGGVEQNVNDGGADEIRFLQQVTGKHGIVRSRLRLEERLVDGTGRMGLRVRPRLGVSVPLGTNDRWSGFADAEGFITLKSTSVGGDDGFTGLRTRVGAKYAASDNLAITLAYLRQQDIRDDRPDRVGHVPLIGLDFVF</sequence>
<dbReference type="Pfam" id="PF10677">
    <property type="entry name" value="DUF2490"/>
    <property type="match status" value="1"/>
</dbReference>
<dbReference type="AlphaFoldDB" id="A0A844ZEP5"/>
<organism evidence="2 3">
    <name type="scientific">Parapontixanthobacter aurantiacus</name>
    <dbReference type="NCBI Taxonomy" id="1463599"/>
    <lineage>
        <taxon>Bacteria</taxon>
        <taxon>Pseudomonadati</taxon>
        <taxon>Pseudomonadota</taxon>
        <taxon>Alphaproteobacteria</taxon>
        <taxon>Sphingomonadales</taxon>
        <taxon>Erythrobacteraceae</taxon>
        <taxon>Parapontixanthobacter</taxon>
    </lineage>
</organism>
<protein>
    <submittedName>
        <fullName evidence="2">DUF2490 domain-containing protein</fullName>
    </submittedName>
</protein>
<comment type="caution">
    <text evidence="2">The sequence shown here is derived from an EMBL/GenBank/DDBJ whole genome shotgun (WGS) entry which is preliminary data.</text>
</comment>
<feature type="signal peptide" evidence="1">
    <location>
        <begin position="1"/>
        <end position="25"/>
    </location>
</feature>
<reference evidence="2 3" key="1">
    <citation type="submission" date="2019-12" db="EMBL/GenBank/DDBJ databases">
        <title>Genomic-based taxomic classification of the family Erythrobacteraceae.</title>
        <authorList>
            <person name="Xu L."/>
        </authorList>
    </citation>
    <scope>NUCLEOTIDE SEQUENCE [LARGE SCALE GENOMIC DNA]</scope>
    <source>
        <strain evidence="2 3">MCCC 1A09962</strain>
    </source>
</reference>